<dbReference type="EMBL" id="BNEK01000005">
    <property type="protein sequence ID" value="GHJ33672.1"/>
    <property type="molecule type" value="Genomic_DNA"/>
</dbReference>
<keyword evidence="10" id="KW-1185">Reference proteome</keyword>
<comment type="caution">
    <text evidence="9">The sequence shown here is derived from an EMBL/GenBank/DDBJ whole genome shotgun (WGS) entry which is preliminary data.</text>
</comment>
<dbReference type="Pfam" id="PF13515">
    <property type="entry name" value="FUSC_2"/>
    <property type="match status" value="1"/>
</dbReference>
<keyword evidence="3 7" id="KW-0812">Transmembrane</keyword>
<comment type="similarity">
    <text evidence="6">Belongs to the YccS/YhfK family.</text>
</comment>
<evidence type="ECO:0000256" key="1">
    <source>
        <dbReference type="ARBA" id="ARBA00004651"/>
    </source>
</evidence>
<comment type="subcellular location">
    <subcellularLocation>
        <location evidence="1">Cell membrane</location>
        <topology evidence="1">Multi-pass membrane protein</topology>
    </subcellularLocation>
</comment>
<organism evidence="9 10">
    <name type="scientific">Streptomyces hygroscopicus</name>
    <dbReference type="NCBI Taxonomy" id="1912"/>
    <lineage>
        <taxon>Bacteria</taxon>
        <taxon>Bacillati</taxon>
        <taxon>Actinomycetota</taxon>
        <taxon>Actinomycetes</taxon>
        <taxon>Kitasatosporales</taxon>
        <taxon>Streptomycetaceae</taxon>
        <taxon>Streptomyces</taxon>
        <taxon>Streptomyces violaceusniger group</taxon>
    </lineage>
</organism>
<dbReference type="RefSeq" id="WP_236259565.1">
    <property type="nucleotide sequence ID" value="NZ_BNEK01000005.1"/>
</dbReference>
<evidence type="ECO:0000313" key="9">
    <source>
        <dbReference type="EMBL" id="GHJ33672.1"/>
    </source>
</evidence>
<keyword evidence="2" id="KW-1003">Cell membrane</keyword>
<proteinExistence type="inferred from homology"/>
<evidence type="ECO:0000256" key="2">
    <source>
        <dbReference type="ARBA" id="ARBA00022475"/>
    </source>
</evidence>
<evidence type="ECO:0000256" key="5">
    <source>
        <dbReference type="ARBA" id="ARBA00023136"/>
    </source>
</evidence>
<evidence type="ECO:0000256" key="3">
    <source>
        <dbReference type="ARBA" id="ARBA00022692"/>
    </source>
</evidence>
<feature type="transmembrane region" description="Helical" evidence="7">
    <location>
        <begin position="444"/>
        <end position="462"/>
    </location>
</feature>
<dbReference type="PANTHER" id="PTHR30509">
    <property type="entry name" value="P-HYDROXYBENZOIC ACID EFFLUX PUMP SUBUNIT-RELATED"/>
    <property type="match status" value="1"/>
</dbReference>
<evidence type="ECO:0000313" key="10">
    <source>
        <dbReference type="Proteomes" id="UP001054854"/>
    </source>
</evidence>
<evidence type="ECO:0000256" key="7">
    <source>
        <dbReference type="SAM" id="Phobius"/>
    </source>
</evidence>
<feature type="domain" description="Integral membrane bound transporter" evidence="8">
    <location>
        <begin position="332"/>
        <end position="457"/>
    </location>
</feature>
<feature type="transmembrane region" description="Helical" evidence="7">
    <location>
        <begin position="161"/>
        <end position="180"/>
    </location>
</feature>
<keyword evidence="4 7" id="KW-1133">Transmembrane helix</keyword>
<reference evidence="9" key="1">
    <citation type="submission" date="2024-05" db="EMBL/GenBank/DDBJ databases">
        <title>Whole genome shotgun sequence of Streptomyces hygroscopicus NBRC 113678.</title>
        <authorList>
            <person name="Komaki H."/>
            <person name="Tamura T."/>
        </authorList>
    </citation>
    <scope>NUCLEOTIDE SEQUENCE</scope>
    <source>
        <strain evidence="9">N11-34</strain>
    </source>
</reference>
<evidence type="ECO:0000256" key="4">
    <source>
        <dbReference type="ARBA" id="ARBA00022989"/>
    </source>
</evidence>
<feature type="transmembrane region" description="Helical" evidence="7">
    <location>
        <begin position="31"/>
        <end position="51"/>
    </location>
</feature>
<evidence type="ECO:0000259" key="8">
    <source>
        <dbReference type="Pfam" id="PF13515"/>
    </source>
</evidence>
<dbReference type="PANTHER" id="PTHR30509:SF9">
    <property type="entry name" value="MULTIDRUG RESISTANCE PROTEIN MDTO"/>
    <property type="match status" value="1"/>
</dbReference>
<dbReference type="InterPro" id="IPR049453">
    <property type="entry name" value="Memb_transporter_dom"/>
</dbReference>
<accession>A0ABQ3UDP0</accession>
<feature type="transmembrane region" description="Helical" evidence="7">
    <location>
        <begin position="131"/>
        <end position="149"/>
    </location>
</feature>
<sequence>MRNTTDSATRQPPVRRLPLSGVLRVNRPSDIWFKPATSVAVAATLVLVPLLITGRSELAMYVMSGAFCALYGHHLPYAARVRASVWVVTGMTAGMAVALICASLVHSVIALIAIASVIAGLQKAVCDATRIGPPGHVILVFVVSGTLFAPQELSEVPFHTALTFGAGVVGALVTLAPALVRREGPERRATARALEASAGYLLSPDGPGRRRARHTAAAAVQGAWQSLLATGKRTPVRRALEHLVLQAETALIGPPGASDPGRLRAWARQVRGRGPLPGVPMPADTGEELLGIDAEREGRREQGRKRLVRALPRPGSPLLPIAVRCAVGCAAAGYAGLALGVGHPYWAVVSASAIYQANVTLTWHRVLQRLVGNVCGVAVFAAVVPLARTSVVVLAILCVFFSFCNEMLISRNYWLGSVSVTPMALLVTEFANVRPTAELITDRVLDTLAGVVVGMVVAVLITNRRTGGRMEQALTAAERATDTAERVLAASTSSAAELATARRRLTASLVVLRDAADTAAGEWWQRALPEERLMRTEQRAHRTLAAAVRRQGLAEDRHLFEEYEA</sequence>
<protein>
    <submittedName>
        <fullName evidence="9">FUSC family protein</fullName>
    </submittedName>
</protein>
<feature type="transmembrane region" description="Helical" evidence="7">
    <location>
        <begin position="95"/>
        <end position="119"/>
    </location>
</feature>
<gene>
    <name evidence="9" type="ORF">TPA0910_81050</name>
</gene>
<name>A0ABQ3UDP0_STRHY</name>
<dbReference type="Proteomes" id="UP001054854">
    <property type="component" value="Unassembled WGS sequence"/>
</dbReference>
<feature type="transmembrane region" description="Helical" evidence="7">
    <location>
        <begin position="377"/>
        <end position="401"/>
    </location>
</feature>
<evidence type="ECO:0000256" key="6">
    <source>
        <dbReference type="ARBA" id="ARBA00043993"/>
    </source>
</evidence>
<keyword evidence="5 7" id="KW-0472">Membrane</keyword>
<feature type="transmembrane region" description="Helical" evidence="7">
    <location>
        <begin position="413"/>
        <end position="432"/>
    </location>
</feature>